<dbReference type="InterPro" id="IPR005234">
    <property type="entry name" value="ScpB_csome_segregation"/>
</dbReference>
<protein>
    <submittedName>
        <fullName evidence="5">Segregation and condensation protein B</fullName>
    </submittedName>
</protein>
<evidence type="ECO:0000313" key="6">
    <source>
        <dbReference type="Proteomes" id="UP000198510"/>
    </source>
</evidence>
<dbReference type="Proteomes" id="UP000198510">
    <property type="component" value="Unassembled WGS sequence"/>
</dbReference>
<dbReference type="InterPro" id="IPR036388">
    <property type="entry name" value="WH-like_DNA-bd_sf"/>
</dbReference>
<dbReference type="InterPro" id="IPR036390">
    <property type="entry name" value="WH_DNA-bd_sf"/>
</dbReference>
<dbReference type="STRING" id="1075417.SAMN05421823_11039"/>
<dbReference type="PIRSF" id="PIRSF019345">
    <property type="entry name" value="ScpB"/>
    <property type="match status" value="1"/>
</dbReference>
<evidence type="ECO:0000256" key="4">
    <source>
        <dbReference type="ARBA" id="ARBA00023306"/>
    </source>
</evidence>
<dbReference type="GO" id="GO:0051301">
    <property type="term" value="P:cell division"/>
    <property type="evidence" value="ECO:0007669"/>
    <property type="project" value="UniProtKB-KW"/>
</dbReference>
<dbReference type="Pfam" id="PF04079">
    <property type="entry name" value="SMC_ScpB"/>
    <property type="match status" value="1"/>
</dbReference>
<dbReference type="PANTHER" id="PTHR34298:SF2">
    <property type="entry name" value="SEGREGATION AND CONDENSATION PROTEIN B"/>
    <property type="match status" value="1"/>
</dbReference>
<proteinExistence type="predicted"/>
<keyword evidence="6" id="KW-1185">Reference proteome</keyword>
<reference evidence="5 6" key="1">
    <citation type="submission" date="2016-10" db="EMBL/GenBank/DDBJ databases">
        <authorList>
            <person name="de Groot N.N."/>
        </authorList>
    </citation>
    <scope>NUCLEOTIDE SEQUENCE [LARGE SCALE GENOMIC DNA]</scope>
    <source>
        <strain evidence="5 6">DSM 25186</strain>
    </source>
</reference>
<keyword evidence="2" id="KW-0132">Cell division</keyword>
<dbReference type="RefSeq" id="WP_089686009.1">
    <property type="nucleotide sequence ID" value="NZ_FNFO01000010.1"/>
</dbReference>
<keyword evidence="3" id="KW-0159">Chromosome partition</keyword>
<accession>A0A1G9Q677</accession>
<keyword evidence="4" id="KW-0131">Cell cycle</keyword>
<organism evidence="5 6">
    <name type="scientific">Catalinimonas alkaloidigena</name>
    <dbReference type="NCBI Taxonomy" id="1075417"/>
    <lineage>
        <taxon>Bacteria</taxon>
        <taxon>Pseudomonadati</taxon>
        <taxon>Bacteroidota</taxon>
        <taxon>Cytophagia</taxon>
        <taxon>Cytophagales</taxon>
        <taxon>Catalimonadaceae</taxon>
        <taxon>Catalinimonas</taxon>
    </lineage>
</organism>
<evidence type="ECO:0000256" key="2">
    <source>
        <dbReference type="ARBA" id="ARBA00022618"/>
    </source>
</evidence>
<evidence type="ECO:0000256" key="1">
    <source>
        <dbReference type="ARBA" id="ARBA00022490"/>
    </source>
</evidence>
<dbReference type="Gene3D" id="1.10.10.10">
    <property type="entry name" value="Winged helix-like DNA-binding domain superfamily/Winged helix DNA-binding domain"/>
    <property type="match status" value="2"/>
</dbReference>
<dbReference type="OrthoDB" id="9806226at2"/>
<evidence type="ECO:0000256" key="3">
    <source>
        <dbReference type="ARBA" id="ARBA00022829"/>
    </source>
</evidence>
<sequence length="186" mass="20938">MHSELLCQVEALIFCATEPITPEELKRCLCETYDATISDEDITVALEALRQRYDQPMYAFGLCALAGGYQFMTKPDFQPVVQTLLRQNSKKRLSPSALETLAIIAYKQPVTKTEVEQIRGVTCDYALQKLLEKELVEILGKAETPGRPLLYGTSRRFMEHFGLNSLKDLPTLKEVVQPKAEIGNPN</sequence>
<evidence type="ECO:0000313" key="5">
    <source>
        <dbReference type="EMBL" id="SDM05987.1"/>
    </source>
</evidence>
<keyword evidence="1" id="KW-0963">Cytoplasm</keyword>
<dbReference type="NCBIfam" id="TIGR00281">
    <property type="entry name" value="SMC-Scp complex subunit ScpB"/>
    <property type="match status" value="1"/>
</dbReference>
<dbReference type="AlphaFoldDB" id="A0A1G9Q677"/>
<name>A0A1G9Q677_9BACT</name>
<dbReference type="PANTHER" id="PTHR34298">
    <property type="entry name" value="SEGREGATION AND CONDENSATION PROTEIN B"/>
    <property type="match status" value="1"/>
</dbReference>
<gene>
    <name evidence="5" type="ORF">SAMN05421823_11039</name>
</gene>
<dbReference type="GO" id="GO:0051304">
    <property type="term" value="P:chromosome separation"/>
    <property type="evidence" value="ECO:0007669"/>
    <property type="project" value="InterPro"/>
</dbReference>
<dbReference type="SUPFAM" id="SSF46785">
    <property type="entry name" value="Winged helix' DNA-binding domain"/>
    <property type="match status" value="2"/>
</dbReference>
<dbReference type="EMBL" id="FNFO01000010">
    <property type="protein sequence ID" value="SDM05987.1"/>
    <property type="molecule type" value="Genomic_DNA"/>
</dbReference>